<organism evidence="2 3">
    <name type="scientific">Venustampulla echinocandica</name>
    <dbReference type="NCBI Taxonomy" id="2656787"/>
    <lineage>
        <taxon>Eukaryota</taxon>
        <taxon>Fungi</taxon>
        <taxon>Dikarya</taxon>
        <taxon>Ascomycota</taxon>
        <taxon>Pezizomycotina</taxon>
        <taxon>Leotiomycetes</taxon>
        <taxon>Helotiales</taxon>
        <taxon>Pleuroascaceae</taxon>
        <taxon>Venustampulla</taxon>
    </lineage>
</organism>
<evidence type="ECO:0000313" key="3">
    <source>
        <dbReference type="Proteomes" id="UP000254866"/>
    </source>
</evidence>
<sequence>MISKIVIALISIVCVWIFFELFNSYKKGRELGQKVREAIEELETSQKKIMMFSIKRLEAEIAEEEAKNGVNSATALDQKSRLQASKNLVAQYSREMAENKLRRGW</sequence>
<reference evidence="2 3" key="1">
    <citation type="journal article" date="2018" name="IMA Fungus">
        <title>IMA Genome-F 9: Draft genome sequence of Annulohypoxylon stygium, Aspergillus mulundensis, Berkeleyomyces basicola (syn. Thielaviopsis basicola), Ceratocystis smalleyi, two Cercospora beticola strains, Coleophoma cylindrospora, Fusarium fracticaudum, Phialophora cf. hyalina, and Morchella septimelata.</title>
        <authorList>
            <person name="Wingfield B.D."/>
            <person name="Bills G.F."/>
            <person name="Dong Y."/>
            <person name="Huang W."/>
            <person name="Nel W.J."/>
            <person name="Swalarsk-Parry B.S."/>
            <person name="Vaghefi N."/>
            <person name="Wilken P.M."/>
            <person name="An Z."/>
            <person name="de Beer Z.W."/>
            <person name="De Vos L."/>
            <person name="Chen L."/>
            <person name="Duong T.A."/>
            <person name="Gao Y."/>
            <person name="Hammerbacher A."/>
            <person name="Kikkert J.R."/>
            <person name="Li Y."/>
            <person name="Li H."/>
            <person name="Li K."/>
            <person name="Li Q."/>
            <person name="Liu X."/>
            <person name="Ma X."/>
            <person name="Naidoo K."/>
            <person name="Pethybridge S.J."/>
            <person name="Sun J."/>
            <person name="Steenkamp E.T."/>
            <person name="van der Nest M.A."/>
            <person name="van Wyk S."/>
            <person name="Wingfield M.J."/>
            <person name="Xiong C."/>
            <person name="Yue Q."/>
            <person name="Zhang X."/>
        </authorList>
    </citation>
    <scope>NUCLEOTIDE SEQUENCE [LARGE SCALE GENOMIC DNA]</scope>
    <source>
        <strain evidence="2 3">BP 5553</strain>
    </source>
</reference>
<dbReference type="GeneID" id="43597924"/>
<proteinExistence type="predicted"/>
<protein>
    <submittedName>
        <fullName evidence="2">Uncharacterized protein</fullName>
    </submittedName>
</protein>
<keyword evidence="1" id="KW-0812">Transmembrane</keyword>
<keyword evidence="3" id="KW-1185">Reference proteome</keyword>
<accession>A0A370TQ61</accession>
<comment type="caution">
    <text evidence="2">The sequence shown here is derived from an EMBL/GenBank/DDBJ whole genome shotgun (WGS) entry which is preliminary data.</text>
</comment>
<feature type="transmembrane region" description="Helical" evidence="1">
    <location>
        <begin position="6"/>
        <end position="25"/>
    </location>
</feature>
<dbReference type="EMBL" id="NPIC01000003">
    <property type="protein sequence ID" value="RDL37642.1"/>
    <property type="molecule type" value="Genomic_DNA"/>
</dbReference>
<dbReference type="RefSeq" id="XP_031870298.1">
    <property type="nucleotide sequence ID" value="XM_032013698.1"/>
</dbReference>
<evidence type="ECO:0000256" key="1">
    <source>
        <dbReference type="SAM" id="Phobius"/>
    </source>
</evidence>
<dbReference type="Proteomes" id="UP000254866">
    <property type="component" value="Unassembled WGS sequence"/>
</dbReference>
<gene>
    <name evidence="2" type="ORF">BP5553_05075</name>
</gene>
<name>A0A370TQ61_9HELO</name>
<keyword evidence="1" id="KW-1133">Transmembrane helix</keyword>
<evidence type="ECO:0000313" key="2">
    <source>
        <dbReference type="EMBL" id="RDL37642.1"/>
    </source>
</evidence>
<keyword evidence="1" id="KW-0472">Membrane</keyword>
<dbReference type="AlphaFoldDB" id="A0A370TQ61"/>